<name>A0A926DA29_9FIRM</name>
<proteinExistence type="predicted"/>
<accession>A0A926DA29</accession>
<evidence type="ECO:0000313" key="1">
    <source>
        <dbReference type="EMBL" id="MBC8533145.1"/>
    </source>
</evidence>
<dbReference type="AlphaFoldDB" id="A0A926DA29"/>
<reference evidence="1" key="1">
    <citation type="submission" date="2020-08" db="EMBL/GenBank/DDBJ databases">
        <title>Genome public.</title>
        <authorList>
            <person name="Liu C."/>
            <person name="Sun Q."/>
        </authorList>
    </citation>
    <scope>NUCLEOTIDE SEQUENCE</scope>
    <source>
        <strain evidence="1">NSJ-40</strain>
    </source>
</reference>
<gene>
    <name evidence="1" type="ORF">IAG03_03830</name>
</gene>
<organism evidence="1 2">
    <name type="scientific">Yeguia hominis</name>
    <dbReference type="NCBI Taxonomy" id="2763662"/>
    <lineage>
        <taxon>Bacteria</taxon>
        <taxon>Bacillati</taxon>
        <taxon>Bacillota</taxon>
        <taxon>Clostridia</taxon>
        <taxon>Eubacteriales</taxon>
        <taxon>Yeguiaceae</taxon>
        <taxon>Yeguia</taxon>
    </lineage>
</organism>
<dbReference type="Proteomes" id="UP000651482">
    <property type="component" value="Unassembled WGS sequence"/>
</dbReference>
<keyword evidence="2" id="KW-1185">Reference proteome</keyword>
<protein>
    <recommendedName>
        <fullName evidence="3">Twitching motility protein PilT</fullName>
    </recommendedName>
</protein>
<dbReference type="EMBL" id="JACRSN010000004">
    <property type="protein sequence ID" value="MBC8533145.1"/>
    <property type="molecule type" value="Genomic_DNA"/>
</dbReference>
<evidence type="ECO:0000313" key="2">
    <source>
        <dbReference type="Proteomes" id="UP000651482"/>
    </source>
</evidence>
<dbReference type="RefSeq" id="WP_249318495.1">
    <property type="nucleotide sequence ID" value="NZ_JACRSN010000004.1"/>
</dbReference>
<comment type="caution">
    <text evidence="1">The sequence shown here is derived from an EMBL/GenBank/DDBJ whole genome shotgun (WGS) entry which is preliminary data.</text>
</comment>
<evidence type="ECO:0008006" key="3">
    <source>
        <dbReference type="Google" id="ProtNLM"/>
    </source>
</evidence>
<sequence>MVNLLIGTKGTGKTKRLIAQANEAIESSKGYVAVVARGMELRYDINHRARLIDVKEYGIQGVDMLFGFLSGICAGNYDVTDIFVDTTLKIIGDDIETLAAFVEKLSTMSTHTGTNVTLSVSLESDKLPESVKSIVKFA</sequence>